<comment type="caution">
    <text evidence="2">The sequence shown here is derived from an EMBL/GenBank/DDBJ whole genome shotgun (WGS) entry which is preliminary data.</text>
</comment>
<protein>
    <recommendedName>
        <fullName evidence="1">HTH cro/C1-type domain-containing protein</fullName>
    </recommendedName>
</protein>
<dbReference type="Gene3D" id="1.10.260.40">
    <property type="entry name" value="lambda repressor-like DNA-binding domains"/>
    <property type="match status" value="1"/>
</dbReference>
<dbReference type="CDD" id="cd00093">
    <property type="entry name" value="HTH_XRE"/>
    <property type="match status" value="1"/>
</dbReference>
<reference evidence="2" key="1">
    <citation type="journal article" date="2014" name="Front. Microbiol.">
        <title>High frequency of phylogenetically diverse reductive dehalogenase-homologous genes in deep subseafloor sedimentary metagenomes.</title>
        <authorList>
            <person name="Kawai M."/>
            <person name="Futagami T."/>
            <person name="Toyoda A."/>
            <person name="Takaki Y."/>
            <person name="Nishi S."/>
            <person name="Hori S."/>
            <person name="Arai W."/>
            <person name="Tsubouchi T."/>
            <person name="Morono Y."/>
            <person name="Uchiyama I."/>
            <person name="Ito T."/>
            <person name="Fujiyama A."/>
            <person name="Inagaki F."/>
            <person name="Takami H."/>
        </authorList>
    </citation>
    <scope>NUCLEOTIDE SEQUENCE</scope>
    <source>
        <strain evidence="2">Expedition CK06-06</strain>
    </source>
</reference>
<gene>
    <name evidence="2" type="ORF">S01H4_07247</name>
</gene>
<sequence length="98" mass="11439">MKNINYKSIPNCLRKYRKARGLNQRKVAEIMGLKSSSIISRWEKGICLPSSFNIFKLAVVYRTMIDALFIDQLRELKDSLYKKEEKVLVNKAKGKNEQ</sequence>
<dbReference type="PROSITE" id="PS50943">
    <property type="entry name" value="HTH_CROC1"/>
    <property type="match status" value="1"/>
</dbReference>
<dbReference type="InterPro" id="IPR001387">
    <property type="entry name" value="Cro/C1-type_HTH"/>
</dbReference>
<dbReference type="GO" id="GO:0003677">
    <property type="term" value="F:DNA binding"/>
    <property type="evidence" value="ECO:0007669"/>
    <property type="project" value="InterPro"/>
</dbReference>
<name>X0ZQ50_9ZZZZ</name>
<evidence type="ECO:0000259" key="1">
    <source>
        <dbReference type="PROSITE" id="PS50943"/>
    </source>
</evidence>
<dbReference type="SUPFAM" id="SSF47413">
    <property type="entry name" value="lambda repressor-like DNA-binding domains"/>
    <property type="match status" value="1"/>
</dbReference>
<dbReference type="Pfam" id="PF01381">
    <property type="entry name" value="HTH_3"/>
    <property type="match status" value="1"/>
</dbReference>
<dbReference type="SMART" id="SM00530">
    <property type="entry name" value="HTH_XRE"/>
    <property type="match status" value="1"/>
</dbReference>
<dbReference type="InterPro" id="IPR010982">
    <property type="entry name" value="Lambda_DNA-bd_dom_sf"/>
</dbReference>
<proteinExistence type="predicted"/>
<feature type="domain" description="HTH cro/C1-type" evidence="1">
    <location>
        <begin position="13"/>
        <end position="68"/>
    </location>
</feature>
<evidence type="ECO:0000313" key="2">
    <source>
        <dbReference type="EMBL" id="GAG60202.1"/>
    </source>
</evidence>
<dbReference type="AlphaFoldDB" id="X0ZQ50"/>
<dbReference type="EMBL" id="BART01002350">
    <property type="protein sequence ID" value="GAG60202.1"/>
    <property type="molecule type" value="Genomic_DNA"/>
</dbReference>
<organism evidence="2">
    <name type="scientific">marine sediment metagenome</name>
    <dbReference type="NCBI Taxonomy" id="412755"/>
    <lineage>
        <taxon>unclassified sequences</taxon>
        <taxon>metagenomes</taxon>
        <taxon>ecological metagenomes</taxon>
    </lineage>
</organism>
<accession>X0ZQ50</accession>